<dbReference type="GO" id="GO:0005737">
    <property type="term" value="C:cytoplasm"/>
    <property type="evidence" value="ECO:0007669"/>
    <property type="project" value="TreeGrafter"/>
</dbReference>
<gene>
    <name evidence="2" type="ORF">BSZ32_14745</name>
</gene>
<organism evidence="2 3">
    <name type="scientific">Rubritalea profundi</name>
    <dbReference type="NCBI Taxonomy" id="1658618"/>
    <lineage>
        <taxon>Bacteria</taxon>
        <taxon>Pseudomonadati</taxon>
        <taxon>Verrucomicrobiota</taxon>
        <taxon>Verrucomicrobiia</taxon>
        <taxon>Verrucomicrobiales</taxon>
        <taxon>Rubritaleaceae</taxon>
        <taxon>Rubritalea</taxon>
    </lineage>
</organism>
<dbReference type="PANTHER" id="PTHR43778">
    <property type="entry name" value="PYRUVATE CARBOXYLASE"/>
    <property type="match status" value="1"/>
</dbReference>
<dbReference type="AlphaFoldDB" id="A0A2S7U5L9"/>
<protein>
    <recommendedName>
        <fullName evidence="1">Pyruvate carboxyltransferase domain-containing protein</fullName>
    </recommendedName>
</protein>
<dbReference type="GO" id="GO:0004736">
    <property type="term" value="F:pyruvate carboxylase activity"/>
    <property type="evidence" value="ECO:0007669"/>
    <property type="project" value="TreeGrafter"/>
</dbReference>
<evidence type="ECO:0000313" key="3">
    <source>
        <dbReference type="Proteomes" id="UP000239907"/>
    </source>
</evidence>
<accession>A0A2S7U5L9</accession>
<dbReference type="Gene3D" id="3.20.20.70">
    <property type="entry name" value="Aldolase class I"/>
    <property type="match status" value="1"/>
</dbReference>
<dbReference type="SUPFAM" id="SSF89000">
    <property type="entry name" value="post-HMGL domain-like"/>
    <property type="match status" value="1"/>
</dbReference>
<proteinExistence type="predicted"/>
<dbReference type="GO" id="GO:0006094">
    <property type="term" value="P:gluconeogenesis"/>
    <property type="evidence" value="ECO:0007669"/>
    <property type="project" value="TreeGrafter"/>
</dbReference>
<dbReference type="EMBL" id="MQWA01000001">
    <property type="protein sequence ID" value="PQJ29622.1"/>
    <property type="molecule type" value="Genomic_DNA"/>
</dbReference>
<evidence type="ECO:0000313" key="2">
    <source>
        <dbReference type="EMBL" id="PQJ29622.1"/>
    </source>
</evidence>
<sequence>MFLSMNQSFRPKLVNLTMRDGQQSTLDAADWLFESYNYAKLIAASRKAGFHGAEVSGGQSFQIAINRGYNPFIVLGALSHGLVKAEENEGFELQMLFRGANALGFRHYDKDIIEITLKEFIKHGITKIRFFDALNDIKNLALPNSIKNSKGVTLEGAICFTHYPESPERYTDGYFCCYAEALIDAGYNAIAIKDMSGQLTAERVSTLIPALLAILNAKGIPLSLHCHSTNEESSKNTIQKAISYGIHAIETVEGVLSGGSAHHALSTIAPELIADRAAYNHLTQKTAQLWGNKPVRRDQDIQQDLKEQLCAAGVPGGAMPFVIRDLKQQEAAIRAKYLASRKSSASSNTAENVDQFSDIVSVFIQELKRVCTDAGLPLLVTPTADICCKQAIMNLAMGSSPYSDSLADRYLNRSGQPNPDSRFAKLILGYYGELKSYDEQGSVYRATEEVTKFFEANNTLQLKAIETHPSQSPGGDDLQVAQHAAWQLIQKMGANALSFASFDQLTILYAQKPTTGLQTDDPIARAVESYSRRSENAKIDGRGRTFPDYETLMGPILNCLGAMFALNPKLEPSEIPNFQLQELGTNLCNRLFDIYVDLPIWANVTVLTNHLSKLLSSSHTSEELKIAVRHVSDTLTALDLRPRRQEKENLGEALKAFKDLTITELFNSLALINSFINDVAKYATNPKAYAERRLSMSDISKLSKPAGPTQQLSAWEAHIQQSLTGKYLRLEADFARRSEIWKV</sequence>
<dbReference type="InterPro" id="IPR055268">
    <property type="entry name" value="PCB-like"/>
</dbReference>
<comment type="caution">
    <text evidence="2">The sequence shown here is derived from an EMBL/GenBank/DDBJ whole genome shotgun (WGS) entry which is preliminary data.</text>
</comment>
<dbReference type="InterPro" id="IPR013785">
    <property type="entry name" value="Aldolase_TIM"/>
</dbReference>
<evidence type="ECO:0000259" key="1">
    <source>
        <dbReference type="PROSITE" id="PS50991"/>
    </source>
</evidence>
<dbReference type="PROSITE" id="PS50991">
    <property type="entry name" value="PYR_CT"/>
    <property type="match status" value="1"/>
</dbReference>
<keyword evidence="3" id="KW-1185">Reference proteome</keyword>
<dbReference type="InterPro" id="IPR000891">
    <property type="entry name" value="PYR_CT"/>
</dbReference>
<dbReference type="Proteomes" id="UP000239907">
    <property type="component" value="Unassembled WGS sequence"/>
</dbReference>
<dbReference type="OrthoDB" id="9807469at2"/>
<feature type="domain" description="Pyruvate carboxyltransferase" evidence="1">
    <location>
        <begin position="11"/>
        <end position="288"/>
    </location>
</feature>
<dbReference type="SUPFAM" id="SSF51569">
    <property type="entry name" value="Aldolase"/>
    <property type="match status" value="1"/>
</dbReference>
<name>A0A2S7U5L9_9BACT</name>
<dbReference type="PANTHER" id="PTHR43778:SF2">
    <property type="entry name" value="PYRUVATE CARBOXYLASE, MITOCHONDRIAL"/>
    <property type="match status" value="1"/>
</dbReference>
<reference evidence="2 3" key="1">
    <citation type="submission" date="2016-12" db="EMBL/GenBank/DDBJ databases">
        <title>Study of bacterial adaptation to deep sea.</title>
        <authorList>
            <person name="Song J."/>
            <person name="Yoshizawa S."/>
            <person name="Kogure K."/>
        </authorList>
    </citation>
    <scope>NUCLEOTIDE SEQUENCE [LARGE SCALE GENOMIC DNA]</scope>
    <source>
        <strain evidence="2 3">SAORIC-165</strain>
    </source>
</reference>